<evidence type="ECO:0008006" key="3">
    <source>
        <dbReference type="Google" id="ProtNLM"/>
    </source>
</evidence>
<dbReference type="EMBL" id="JQOF01000037">
    <property type="protein sequence ID" value="KGA39402.1"/>
    <property type="molecule type" value="Genomic_DNA"/>
</dbReference>
<keyword evidence="2" id="KW-1185">Reference proteome</keyword>
<comment type="caution">
    <text evidence="1">The sequence shown here is derived from an EMBL/GenBank/DDBJ whole genome shotgun (WGS) entry which is preliminary data.</text>
</comment>
<protein>
    <recommendedName>
        <fullName evidence="3">Lipoprotein</fullName>
    </recommendedName>
</protein>
<gene>
    <name evidence="1" type="ORF">KU75_22885</name>
</gene>
<proteinExistence type="predicted"/>
<evidence type="ECO:0000313" key="2">
    <source>
        <dbReference type="Proteomes" id="UP000029447"/>
    </source>
</evidence>
<sequence>MKKIALLLLPTLILSGCKPSESEIIDFGMNEVRSSIKDPSRVVFDAFYIGSDEKSGHVCGKIGGKGFADEYKYFYVHIEMEKDNSLKGDSVFFVKDKKTKENYEIICIR</sequence>
<reference evidence="1 2" key="1">
    <citation type="submission" date="2014-08" db="EMBL/GenBank/DDBJ databases">
        <title>Genome sequences of NCPPB Pectobacterium isolates.</title>
        <authorList>
            <person name="Glover R.H."/>
            <person name="Sapp M."/>
            <person name="Elphinstone J."/>
        </authorList>
    </citation>
    <scope>NUCLEOTIDE SEQUENCE [LARGE SCALE GENOMIC DNA]</scope>
    <source>
        <strain evidence="1 2">NCPPB3841</strain>
    </source>
</reference>
<organism evidence="1 2">
    <name type="scientific">Pectobacterium odoriferum</name>
    <dbReference type="NCBI Taxonomy" id="78398"/>
    <lineage>
        <taxon>Bacteria</taxon>
        <taxon>Pseudomonadati</taxon>
        <taxon>Pseudomonadota</taxon>
        <taxon>Gammaproteobacteria</taxon>
        <taxon>Enterobacterales</taxon>
        <taxon>Pectobacteriaceae</taxon>
        <taxon>Pectobacterium</taxon>
    </lineage>
</organism>
<name>A0ABR4VJ60_9GAMM</name>
<dbReference type="RefSeq" id="WP_044208873.1">
    <property type="nucleotide sequence ID" value="NZ_JQOF01000037.1"/>
</dbReference>
<dbReference type="Proteomes" id="UP000029447">
    <property type="component" value="Unassembled WGS sequence"/>
</dbReference>
<evidence type="ECO:0000313" key="1">
    <source>
        <dbReference type="EMBL" id="KGA39402.1"/>
    </source>
</evidence>
<accession>A0ABR4VJ60</accession>
<dbReference type="PROSITE" id="PS51257">
    <property type="entry name" value="PROKAR_LIPOPROTEIN"/>
    <property type="match status" value="1"/>
</dbReference>